<keyword evidence="2" id="KW-1185">Reference proteome</keyword>
<name>A0A0A0RMR2_9CAUD</name>
<proteinExistence type="predicted"/>
<dbReference type="GeneID" id="24607004"/>
<protein>
    <submittedName>
        <fullName evidence="1">Uncharacterized protein</fullName>
    </submittedName>
</protein>
<organism evidence="1 2">
    <name type="scientific">Bacillus phage Mater</name>
    <dbReference type="NCBI Taxonomy" id="1540090"/>
    <lineage>
        <taxon>Viruses</taxon>
        <taxon>Duplodnaviria</taxon>
        <taxon>Heunggongvirae</taxon>
        <taxon>Uroviricota</taxon>
        <taxon>Caudoviricetes</taxon>
        <taxon>Herelleviridae</taxon>
        <taxon>Bastillevirinae</taxon>
        <taxon>Matervirus</taxon>
        <taxon>Matervirus mater</taxon>
    </lineage>
</organism>
<dbReference type="KEGG" id="vg:24607004"/>
<gene>
    <name evidence="1" type="ORF">CPT_Mater105</name>
</gene>
<dbReference type="Proteomes" id="UP000030206">
    <property type="component" value="Segment"/>
</dbReference>
<reference evidence="1 2" key="1">
    <citation type="submission" date="2014-07" db="EMBL/GenBank/DDBJ databases">
        <title>Complete Genome of Bacillus megaterium Myophage Mater.</title>
        <authorList>
            <person name="Lancaster J.C."/>
            <person name="Hodde M.K."/>
            <person name="Hernandez A.C."/>
            <person name="Everett G.F.K."/>
        </authorList>
    </citation>
    <scope>NUCLEOTIDE SEQUENCE [LARGE SCALE GENOMIC DNA]</scope>
</reference>
<accession>A0A0A0RMR2</accession>
<dbReference type="RefSeq" id="YP_009151064.1">
    <property type="nucleotide sequence ID" value="NC_027366.1"/>
</dbReference>
<dbReference type="EMBL" id="KM236245">
    <property type="protein sequence ID" value="AIW03262.1"/>
    <property type="molecule type" value="Genomic_DNA"/>
</dbReference>
<sequence>MMTDKQEIYEAMVNWQMDAGEDFLDYFDSDMNAVSFMCWARGKGYISIEQFNMWEEAYNGDFSEAGWATRYVHNCHGEEPGYAVVNEEDWTEEGQEKAYSILAEFISESRSYQLKFNNFLADN</sequence>
<dbReference type="OrthoDB" id="22186at10239"/>
<evidence type="ECO:0000313" key="2">
    <source>
        <dbReference type="Proteomes" id="UP000030206"/>
    </source>
</evidence>
<evidence type="ECO:0000313" key="1">
    <source>
        <dbReference type="EMBL" id="AIW03262.1"/>
    </source>
</evidence>